<evidence type="ECO:0000313" key="11">
    <source>
        <dbReference type="EMBL" id="CAL8130385.1"/>
    </source>
</evidence>
<dbReference type="Gene3D" id="3.30.160.60">
    <property type="entry name" value="Classic Zinc Finger"/>
    <property type="match status" value="2"/>
</dbReference>
<evidence type="ECO:0000256" key="8">
    <source>
        <dbReference type="PROSITE-ProRule" id="PRU00042"/>
    </source>
</evidence>
<dbReference type="PROSITE" id="PS50280">
    <property type="entry name" value="SET"/>
    <property type="match status" value="1"/>
</dbReference>
<name>A0ABP1RLS6_9HEXA</name>
<evidence type="ECO:0000259" key="9">
    <source>
        <dbReference type="PROSITE" id="PS50157"/>
    </source>
</evidence>
<evidence type="ECO:0000256" key="7">
    <source>
        <dbReference type="ARBA" id="ARBA00023242"/>
    </source>
</evidence>
<dbReference type="Gene3D" id="2.170.270.10">
    <property type="entry name" value="SET domain"/>
    <property type="match status" value="1"/>
</dbReference>
<dbReference type="InterPro" id="IPR013087">
    <property type="entry name" value="Znf_C2H2_type"/>
</dbReference>
<keyword evidence="12" id="KW-1185">Reference proteome</keyword>
<keyword evidence="4" id="KW-0489">Methyltransferase</keyword>
<feature type="domain" description="C2H2-type" evidence="9">
    <location>
        <begin position="368"/>
        <end position="396"/>
    </location>
</feature>
<comment type="caution">
    <text evidence="11">The sequence shown here is derived from an EMBL/GenBank/DDBJ whole genome shotgun (WGS) entry which is preliminary data.</text>
</comment>
<keyword evidence="6" id="KW-0949">S-adenosyl-L-methionine</keyword>
<comment type="subcellular location">
    <subcellularLocation>
        <location evidence="2">Chromosome</location>
    </subcellularLocation>
    <subcellularLocation>
        <location evidence="1">Nucleus</location>
    </subcellularLocation>
</comment>
<evidence type="ECO:0008006" key="13">
    <source>
        <dbReference type="Google" id="ProtNLM"/>
    </source>
</evidence>
<evidence type="ECO:0000259" key="10">
    <source>
        <dbReference type="PROSITE" id="PS50280"/>
    </source>
</evidence>
<dbReference type="InterPro" id="IPR036236">
    <property type="entry name" value="Znf_C2H2_sf"/>
</dbReference>
<dbReference type="InterPro" id="IPR046341">
    <property type="entry name" value="SET_dom_sf"/>
</dbReference>
<organism evidence="11 12">
    <name type="scientific">Orchesella dallaii</name>
    <dbReference type="NCBI Taxonomy" id="48710"/>
    <lineage>
        <taxon>Eukaryota</taxon>
        <taxon>Metazoa</taxon>
        <taxon>Ecdysozoa</taxon>
        <taxon>Arthropoda</taxon>
        <taxon>Hexapoda</taxon>
        <taxon>Collembola</taxon>
        <taxon>Entomobryomorpha</taxon>
        <taxon>Entomobryoidea</taxon>
        <taxon>Orchesellidae</taxon>
        <taxon>Orchesellinae</taxon>
        <taxon>Orchesella</taxon>
    </lineage>
</organism>
<keyword evidence="8" id="KW-0479">Metal-binding</keyword>
<evidence type="ECO:0000256" key="4">
    <source>
        <dbReference type="ARBA" id="ARBA00022603"/>
    </source>
</evidence>
<keyword evidence="5" id="KW-0808">Transferase</keyword>
<feature type="domain" description="C2H2-type" evidence="9">
    <location>
        <begin position="338"/>
        <end position="365"/>
    </location>
</feature>
<dbReference type="Proteomes" id="UP001642540">
    <property type="component" value="Unassembled WGS sequence"/>
</dbReference>
<dbReference type="SUPFAM" id="SSF82199">
    <property type="entry name" value="SET domain"/>
    <property type="match status" value="1"/>
</dbReference>
<feature type="domain" description="SET" evidence="10">
    <location>
        <begin position="92"/>
        <end position="229"/>
    </location>
</feature>
<dbReference type="InterPro" id="IPR050777">
    <property type="entry name" value="SET2_Histone-Lys_MeTrsfase"/>
</dbReference>
<dbReference type="Pfam" id="PF00096">
    <property type="entry name" value="zf-C2H2"/>
    <property type="match status" value="2"/>
</dbReference>
<keyword evidence="7" id="KW-0539">Nucleus</keyword>
<proteinExistence type="predicted"/>
<dbReference type="SUPFAM" id="SSF57667">
    <property type="entry name" value="beta-beta-alpha zinc fingers"/>
    <property type="match status" value="1"/>
</dbReference>
<reference evidence="11 12" key="1">
    <citation type="submission" date="2024-08" db="EMBL/GenBank/DDBJ databases">
        <authorList>
            <person name="Cucini C."/>
            <person name="Frati F."/>
        </authorList>
    </citation>
    <scope>NUCLEOTIDE SEQUENCE [LARGE SCALE GENOMIC DNA]</scope>
</reference>
<evidence type="ECO:0000313" key="12">
    <source>
        <dbReference type="Proteomes" id="UP001642540"/>
    </source>
</evidence>
<protein>
    <recommendedName>
        <fullName evidence="13">Histone-lysine N-methyltransferase PRDM9</fullName>
    </recommendedName>
</protein>
<evidence type="ECO:0000256" key="1">
    <source>
        <dbReference type="ARBA" id="ARBA00004123"/>
    </source>
</evidence>
<evidence type="ECO:0000256" key="5">
    <source>
        <dbReference type="ARBA" id="ARBA00022679"/>
    </source>
</evidence>
<dbReference type="InterPro" id="IPR001214">
    <property type="entry name" value="SET_dom"/>
</dbReference>
<feature type="domain" description="C2H2-type" evidence="9">
    <location>
        <begin position="411"/>
        <end position="435"/>
    </location>
</feature>
<gene>
    <name evidence="11" type="ORF">ODALV1_LOCUS23702</name>
</gene>
<evidence type="ECO:0000256" key="2">
    <source>
        <dbReference type="ARBA" id="ARBA00004286"/>
    </source>
</evidence>
<keyword evidence="8" id="KW-0863">Zinc-finger</keyword>
<dbReference type="PROSITE" id="PS00028">
    <property type="entry name" value="ZINC_FINGER_C2H2_1"/>
    <property type="match status" value="3"/>
</dbReference>
<evidence type="ECO:0000256" key="6">
    <source>
        <dbReference type="ARBA" id="ARBA00022691"/>
    </source>
</evidence>
<dbReference type="PROSITE" id="PS50157">
    <property type="entry name" value="ZINC_FINGER_C2H2_2"/>
    <property type="match status" value="3"/>
</dbReference>
<evidence type="ECO:0000256" key="3">
    <source>
        <dbReference type="ARBA" id="ARBA00022454"/>
    </source>
</evidence>
<keyword evidence="3" id="KW-0158">Chromosome</keyword>
<sequence>MLHVIVCNSFYFIHQILNTMAEILRKRLNTFKAASSSVVDIKNAWILTQNTSKLDQDHCDCVKECHPKSCSNAKNFIQCSQMCEKCNNRWFTKVDSSKFFQPFVPGHKELGIGIQAKCDIKQGQIVGEYVGEFRSYDEYKILREARYAQDPHFYALTVQSKSKDSSNGETIPEIVLDATRRANLSKFVNHCKLRPNLEFEIWRVDGIPRAYFRALHDIPKGTELTYNYGMKDWDPKVCFCSNCLPNENAKQFIPTQELPREILVRKSTRIETKQTNRPKNTTLIAAPSSETQTDIISSTDSESVLHLKSPDPTVILPEANLEAQSKIEIAKKVCQILFVCEICDKTFGNRSNLKRHKRMHSRENWPSIKCATCEVTFTENNSLKRHIKTVHADQPELFDKIDKVAKSRKKYPCTLCVSRFTRIKALKHHEKTKHK</sequence>
<dbReference type="SMART" id="SM00355">
    <property type="entry name" value="ZnF_C2H2"/>
    <property type="match status" value="3"/>
</dbReference>
<dbReference type="PANTHER" id="PTHR22884">
    <property type="entry name" value="SET DOMAIN PROTEINS"/>
    <property type="match status" value="1"/>
</dbReference>
<dbReference type="Pfam" id="PF00856">
    <property type="entry name" value="SET"/>
    <property type="match status" value="1"/>
</dbReference>
<accession>A0ABP1RLS6</accession>
<dbReference type="SMART" id="SM00317">
    <property type="entry name" value="SET"/>
    <property type="match status" value="1"/>
</dbReference>
<dbReference type="EMBL" id="CAXLJM020000082">
    <property type="protein sequence ID" value="CAL8130385.1"/>
    <property type="molecule type" value="Genomic_DNA"/>
</dbReference>
<keyword evidence="8" id="KW-0862">Zinc</keyword>